<accession>A0A0A0D5R2</accession>
<dbReference type="Gene3D" id="3.40.1490.10">
    <property type="entry name" value="Bit1"/>
    <property type="match status" value="1"/>
</dbReference>
<evidence type="ECO:0008006" key="3">
    <source>
        <dbReference type="Google" id="ProtNLM"/>
    </source>
</evidence>
<gene>
    <name evidence="1" type="ORF">P409_16080</name>
</gene>
<dbReference type="OrthoDB" id="1684239at2"/>
<dbReference type="AlphaFoldDB" id="A0A0A0D5R2"/>
<reference evidence="1 2" key="1">
    <citation type="submission" date="2014-01" db="EMBL/GenBank/DDBJ databases">
        <title>Genome sequence determination for a cystic fibrosis isolate, Inquilinus limosus.</title>
        <authorList>
            <person name="Pino M."/>
            <person name="Di Conza J."/>
            <person name="Gutkind G."/>
        </authorList>
    </citation>
    <scope>NUCLEOTIDE SEQUENCE [LARGE SCALE GENOMIC DNA]</scope>
    <source>
        <strain evidence="1 2">MP06</strain>
    </source>
</reference>
<comment type="caution">
    <text evidence="1">The sequence shown here is derived from an EMBL/GenBank/DDBJ whole genome shotgun (WGS) entry which is preliminary data.</text>
</comment>
<evidence type="ECO:0000313" key="1">
    <source>
        <dbReference type="EMBL" id="KGM33385.1"/>
    </source>
</evidence>
<protein>
    <recommendedName>
        <fullName evidence="3">DUF2000 domain-containing protein</fullName>
    </recommendedName>
</protein>
<dbReference type="SUPFAM" id="SSF102462">
    <property type="entry name" value="Peptidyl-tRNA hydrolase II"/>
    <property type="match status" value="1"/>
</dbReference>
<sequence>MRFDTKIAVALREDLPVWQKLNVAAFTVSGLAGTRPELVGAPYEDGSGNLYLPMFRQPVLVFAGSAEALKAAHARALARNLRIAIYTAELFATGHDEANRAAVKTVPGDALDLVGFAMHEDRKDVDRVLKGLSLHP</sequence>
<evidence type="ECO:0000313" key="2">
    <source>
        <dbReference type="Proteomes" id="UP000029995"/>
    </source>
</evidence>
<dbReference type="InterPro" id="IPR023476">
    <property type="entry name" value="Pep_tRNA_hydro_II_dom_sf"/>
</dbReference>
<dbReference type="InterPro" id="IPR018988">
    <property type="entry name" value="DUF2000"/>
</dbReference>
<name>A0A0A0D5R2_9PROT</name>
<dbReference type="EMBL" id="JANX01000190">
    <property type="protein sequence ID" value="KGM33385.1"/>
    <property type="molecule type" value="Genomic_DNA"/>
</dbReference>
<dbReference type="Pfam" id="PF09391">
    <property type="entry name" value="DUF2000"/>
    <property type="match status" value="1"/>
</dbReference>
<dbReference type="RefSeq" id="WP_034839121.1">
    <property type="nucleotide sequence ID" value="NZ_JANX01000190.1"/>
</dbReference>
<proteinExistence type="predicted"/>
<dbReference type="Proteomes" id="UP000029995">
    <property type="component" value="Unassembled WGS sequence"/>
</dbReference>
<organism evidence="1 2">
    <name type="scientific">Inquilinus limosus MP06</name>
    <dbReference type="NCBI Taxonomy" id="1398085"/>
    <lineage>
        <taxon>Bacteria</taxon>
        <taxon>Pseudomonadati</taxon>
        <taxon>Pseudomonadota</taxon>
        <taxon>Alphaproteobacteria</taxon>
        <taxon>Rhodospirillales</taxon>
        <taxon>Rhodospirillaceae</taxon>
        <taxon>Inquilinus</taxon>
    </lineage>
</organism>